<dbReference type="PRINTS" id="PR00411">
    <property type="entry name" value="PNDRDTASEI"/>
</dbReference>
<name>A0ABU1SXE7_9HYPH</name>
<dbReference type="Gene3D" id="3.50.50.60">
    <property type="entry name" value="FAD/NAD(P)-binding domain"/>
    <property type="match status" value="2"/>
</dbReference>
<protein>
    <submittedName>
        <fullName evidence="2">Flavoprotein involved in K+ transport</fullName>
    </submittedName>
</protein>
<dbReference type="Pfam" id="PF13738">
    <property type="entry name" value="Pyr_redox_3"/>
    <property type="match status" value="1"/>
</dbReference>
<comment type="caution">
    <text evidence="2">The sequence shown here is derived from an EMBL/GenBank/DDBJ whole genome shotgun (WGS) entry which is preliminary data.</text>
</comment>
<dbReference type="InterPro" id="IPR050982">
    <property type="entry name" value="Auxin_biosynth/cation_transpt"/>
</dbReference>
<dbReference type="SUPFAM" id="SSF51905">
    <property type="entry name" value="FAD/NAD(P)-binding domain"/>
    <property type="match status" value="2"/>
</dbReference>
<evidence type="ECO:0000256" key="1">
    <source>
        <dbReference type="ARBA" id="ARBA00023002"/>
    </source>
</evidence>
<reference evidence="2 3" key="1">
    <citation type="submission" date="2023-07" db="EMBL/GenBank/DDBJ databases">
        <title>Sorghum-associated microbial communities from plants grown in Nebraska, USA.</title>
        <authorList>
            <person name="Schachtman D."/>
        </authorList>
    </citation>
    <scope>NUCLEOTIDE SEQUENCE [LARGE SCALE GENOMIC DNA]</scope>
    <source>
        <strain evidence="2 3">3199</strain>
    </source>
</reference>
<sequence length="421" mass="46239">MAVETVDTLVVGAGQAGIAMSEHLGKAGVSHLVLERSRIAERWRSERWDSLVANGPAWHDRFPGMEFPDLDPDGFPAKDAVADYFEAYARQINAPIRCGVEVRSVERHIGRPGFRVETSQGVIDAQNVVAATGAFQVPVVPDLIANAPGITQMHSTKYRNPGQLAEGAVLVIGAGSSGTQIAEELMLSGRKVYLSVGPHDRPPRAFRGRDFCWWLGVLGKWDMETPGPGTEHVTIAVSGARGGHTIDFRRLAGKGMILLGRTIGFDGTSLSFSDDLATNLDRGDANYMALLDEADAYVARNGIDLPEDPEARRIEPQPDCVANPILNLDLAQAGITTIIWATGFSSDYRWLKLDVFDERGRPKHQRGVSAERGIYFLGLPWQSRRGSSFIWGVWHDAKHIADRISTQRKYNEYRPSNQRAG</sequence>
<dbReference type="Proteomes" id="UP001250791">
    <property type="component" value="Unassembled WGS sequence"/>
</dbReference>
<evidence type="ECO:0000313" key="3">
    <source>
        <dbReference type="Proteomes" id="UP001250791"/>
    </source>
</evidence>
<dbReference type="RefSeq" id="WP_112415859.1">
    <property type="nucleotide sequence ID" value="NZ_JAVDUP010000009.1"/>
</dbReference>
<dbReference type="PANTHER" id="PTHR43539:SF78">
    <property type="entry name" value="FLAVIN-CONTAINING MONOOXYGENASE"/>
    <property type="match status" value="1"/>
</dbReference>
<organism evidence="2 3">
    <name type="scientific">Rhizobium miluonense</name>
    <dbReference type="NCBI Taxonomy" id="411945"/>
    <lineage>
        <taxon>Bacteria</taxon>
        <taxon>Pseudomonadati</taxon>
        <taxon>Pseudomonadota</taxon>
        <taxon>Alphaproteobacteria</taxon>
        <taxon>Hyphomicrobiales</taxon>
        <taxon>Rhizobiaceae</taxon>
        <taxon>Rhizobium/Agrobacterium group</taxon>
        <taxon>Rhizobium</taxon>
    </lineage>
</organism>
<dbReference type="InterPro" id="IPR036188">
    <property type="entry name" value="FAD/NAD-bd_sf"/>
</dbReference>
<dbReference type="PANTHER" id="PTHR43539">
    <property type="entry name" value="FLAVIN-BINDING MONOOXYGENASE-LIKE PROTEIN (AFU_ORTHOLOGUE AFUA_4G09220)"/>
    <property type="match status" value="1"/>
</dbReference>
<gene>
    <name evidence="2" type="ORF">J2W52_005277</name>
</gene>
<dbReference type="EMBL" id="JAVDUP010000009">
    <property type="protein sequence ID" value="MDR6903644.1"/>
    <property type="molecule type" value="Genomic_DNA"/>
</dbReference>
<evidence type="ECO:0000313" key="2">
    <source>
        <dbReference type="EMBL" id="MDR6903644.1"/>
    </source>
</evidence>
<accession>A0ABU1SXE7</accession>
<keyword evidence="3" id="KW-1185">Reference proteome</keyword>
<proteinExistence type="predicted"/>
<keyword evidence="1" id="KW-0560">Oxidoreductase</keyword>